<organism evidence="9 10">
    <name type="scientific">Sporosarcina jeotgali</name>
    <dbReference type="NCBI Taxonomy" id="3020056"/>
    <lineage>
        <taxon>Bacteria</taxon>
        <taxon>Bacillati</taxon>
        <taxon>Bacillota</taxon>
        <taxon>Bacilli</taxon>
        <taxon>Bacillales</taxon>
        <taxon>Caryophanaceae</taxon>
        <taxon>Sporosarcina</taxon>
    </lineage>
</organism>
<evidence type="ECO:0000313" key="10">
    <source>
        <dbReference type="Proteomes" id="UP001303532"/>
    </source>
</evidence>
<dbReference type="InterPro" id="IPR027417">
    <property type="entry name" value="P-loop_NTPase"/>
</dbReference>
<sequence>MDNQLSSRIAAEQPAVAARFSAAYRNHRIGHAYIFDGEKGIGKHEAALYFAQLLLCEQPSENVPCGTCSACKRAASGNHPNILTIEPDGQDIKKDQMAGLLSVMTKKGYESGRRIYMIDQAHRMNTAAANALLKFLEEPEGDVTAILLTDAYHMVLPTIQSRCQRISFLPPQREQLLETLKAEGVSPSLAATVTSLTADSVRAAELAADDQFVSLRKTVVKLVQAIDHHVSDALLLIQSEWTPFLKEKEDTEMGLDLLLYMYRDIVAKKAGLSATPAYPDLDEFITSLAMKMTYDQLSSILESVLQAKKQLHRNMHRTLLMEQLVLSMQEGLFVV</sequence>
<dbReference type="RefSeq" id="WP_323692058.1">
    <property type="nucleotide sequence ID" value="NZ_CP116341.1"/>
</dbReference>
<dbReference type="GO" id="GO:0003887">
    <property type="term" value="F:DNA-directed DNA polymerase activity"/>
    <property type="evidence" value="ECO:0007669"/>
    <property type="project" value="UniProtKB-EC"/>
</dbReference>
<dbReference type="Gene3D" id="3.40.50.300">
    <property type="entry name" value="P-loop containing nucleotide triphosphate hydrolases"/>
    <property type="match status" value="1"/>
</dbReference>
<keyword evidence="6" id="KW-0239">DNA-directed DNA polymerase</keyword>
<dbReference type="InterPro" id="IPR004622">
    <property type="entry name" value="DNA_pol_HolB"/>
</dbReference>
<evidence type="ECO:0000313" key="9">
    <source>
        <dbReference type="EMBL" id="WOV84405.1"/>
    </source>
</evidence>
<dbReference type="Pfam" id="PF13177">
    <property type="entry name" value="DNA_pol3_delta2"/>
    <property type="match status" value="1"/>
</dbReference>
<dbReference type="EC" id="2.7.7.7" evidence="1"/>
<evidence type="ECO:0000256" key="2">
    <source>
        <dbReference type="ARBA" id="ARBA00014363"/>
    </source>
</evidence>
<dbReference type="Pfam" id="PF09115">
    <property type="entry name" value="DNApol3-delta_C"/>
    <property type="match status" value="1"/>
</dbReference>
<dbReference type="NCBIfam" id="TIGR00678">
    <property type="entry name" value="holB"/>
    <property type="match status" value="1"/>
</dbReference>
<dbReference type="Proteomes" id="UP001303532">
    <property type="component" value="Chromosome"/>
</dbReference>
<comment type="catalytic activity">
    <reaction evidence="7">
        <text>DNA(n) + a 2'-deoxyribonucleoside 5'-triphosphate = DNA(n+1) + diphosphate</text>
        <dbReference type="Rhea" id="RHEA:22508"/>
        <dbReference type="Rhea" id="RHEA-COMP:17339"/>
        <dbReference type="Rhea" id="RHEA-COMP:17340"/>
        <dbReference type="ChEBI" id="CHEBI:33019"/>
        <dbReference type="ChEBI" id="CHEBI:61560"/>
        <dbReference type="ChEBI" id="CHEBI:173112"/>
        <dbReference type="EC" id="2.7.7.7"/>
    </reaction>
</comment>
<evidence type="ECO:0000256" key="7">
    <source>
        <dbReference type="ARBA" id="ARBA00049244"/>
    </source>
</evidence>
<evidence type="ECO:0000256" key="4">
    <source>
        <dbReference type="ARBA" id="ARBA00022695"/>
    </source>
</evidence>
<evidence type="ECO:0000259" key="8">
    <source>
        <dbReference type="Pfam" id="PF09115"/>
    </source>
</evidence>
<gene>
    <name evidence="9" type="primary">holB</name>
    <name evidence="9" type="ORF">PGH26_00215</name>
</gene>
<protein>
    <recommendedName>
        <fullName evidence="2">DNA polymerase III subunit delta'</fullName>
        <ecNumber evidence="1">2.7.7.7</ecNumber>
    </recommendedName>
</protein>
<dbReference type="SUPFAM" id="SSF52540">
    <property type="entry name" value="P-loop containing nucleoside triphosphate hydrolases"/>
    <property type="match status" value="1"/>
</dbReference>
<evidence type="ECO:0000256" key="5">
    <source>
        <dbReference type="ARBA" id="ARBA00022705"/>
    </source>
</evidence>
<evidence type="ECO:0000256" key="3">
    <source>
        <dbReference type="ARBA" id="ARBA00022679"/>
    </source>
</evidence>
<dbReference type="PANTHER" id="PTHR11669:SF8">
    <property type="entry name" value="DNA POLYMERASE III SUBUNIT DELTA"/>
    <property type="match status" value="1"/>
</dbReference>
<keyword evidence="4 9" id="KW-0548">Nucleotidyltransferase</keyword>
<accession>A0ABZ0KVX3</accession>
<reference evidence="9 10" key="1">
    <citation type="submission" date="2023-01" db="EMBL/GenBank/DDBJ databases">
        <title>Sporosarcina sp. nov., isolated from Korean tranditional fermented seafood 'Jeotgal'.</title>
        <authorList>
            <person name="Yang A.-I."/>
        </authorList>
    </citation>
    <scope>NUCLEOTIDE SEQUENCE [LARGE SCALE GENOMIC DNA]</scope>
    <source>
        <strain evidence="9 10">B2O-1</strain>
    </source>
</reference>
<feature type="domain" description="DNA polymerase III delta subunit C-terminal" evidence="8">
    <location>
        <begin position="242"/>
        <end position="328"/>
    </location>
</feature>
<keyword evidence="3 9" id="KW-0808">Transferase</keyword>
<dbReference type="EMBL" id="CP116341">
    <property type="protein sequence ID" value="WOV84405.1"/>
    <property type="molecule type" value="Genomic_DNA"/>
</dbReference>
<keyword evidence="5" id="KW-0235">DNA replication</keyword>
<dbReference type="PANTHER" id="PTHR11669">
    <property type="entry name" value="REPLICATION FACTOR C / DNA POLYMERASE III GAMMA-TAU SUBUNIT"/>
    <property type="match status" value="1"/>
</dbReference>
<keyword evidence="10" id="KW-1185">Reference proteome</keyword>
<proteinExistence type="predicted"/>
<dbReference type="InterPro" id="IPR050238">
    <property type="entry name" value="DNA_Rep/Repair_Clamp_Loader"/>
</dbReference>
<evidence type="ECO:0000256" key="6">
    <source>
        <dbReference type="ARBA" id="ARBA00022932"/>
    </source>
</evidence>
<dbReference type="InterPro" id="IPR015199">
    <property type="entry name" value="DNA_pol_III_delta_C"/>
</dbReference>
<name>A0ABZ0KVX3_9BACL</name>
<evidence type="ECO:0000256" key="1">
    <source>
        <dbReference type="ARBA" id="ARBA00012417"/>
    </source>
</evidence>